<dbReference type="AlphaFoldDB" id="A0A1J5PK84"/>
<gene>
    <name evidence="1" type="ORF">GALL_464530</name>
</gene>
<dbReference type="EMBL" id="MLJW01003496">
    <property type="protein sequence ID" value="OIQ71926.1"/>
    <property type="molecule type" value="Genomic_DNA"/>
</dbReference>
<reference evidence="1" key="1">
    <citation type="submission" date="2016-10" db="EMBL/GenBank/DDBJ databases">
        <title>Sequence of Gallionella enrichment culture.</title>
        <authorList>
            <person name="Poehlein A."/>
            <person name="Muehling M."/>
            <person name="Daniel R."/>
        </authorList>
    </citation>
    <scope>NUCLEOTIDE SEQUENCE</scope>
</reference>
<protein>
    <submittedName>
        <fullName evidence="1">Uncharacterized protein</fullName>
    </submittedName>
</protein>
<sequence length="284" mass="30575">MPLGDPIDLEFAVAVGFLRDRIADEFQGLVAGHDHGAAGEEGIRGGDAAPEDAPVPDRRAFVGIELFADRGVDAVGGDQKRPVMAAGRLSGCLVDEFGAHAVRRLGPVAQMMAGENVFTAQAFGRGIEQDLLQHPAMDRELRPFVAGLDPARLAPDRLAVLGKIREFPGAHAGRVEPVEQAEFDQLANRVRQHVAAHRDRHVLHSGHGAQRGNDQLLQIGVQAACRVTEFDFEGHVTAVDAQVLDGLDCRQRLAGLRIFECLQCGLNRGVERLGHDGVENGFCD</sequence>
<comment type="caution">
    <text evidence="1">The sequence shown here is derived from an EMBL/GenBank/DDBJ whole genome shotgun (WGS) entry which is preliminary data.</text>
</comment>
<proteinExistence type="predicted"/>
<accession>A0A1J5PK84</accession>
<name>A0A1J5PK84_9ZZZZ</name>
<evidence type="ECO:0000313" key="1">
    <source>
        <dbReference type="EMBL" id="OIQ71926.1"/>
    </source>
</evidence>
<organism evidence="1">
    <name type="scientific">mine drainage metagenome</name>
    <dbReference type="NCBI Taxonomy" id="410659"/>
    <lineage>
        <taxon>unclassified sequences</taxon>
        <taxon>metagenomes</taxon>
        <taxon>ecological metagenomes</taxon>
    </lineage>
</organism>